<evidence type="ECO:0000256" key="1">
    <source>
        <dbReference type="SAM" id="Phobius"/>
    </source>
</evidence>
<gene>
    <name evidence="2" type="ORF">EDC44_1021</name>
</gene>
<keyword evidence="3" id="KW-1185">Reference proteome</keyword>
<evidence type="ECO:0000313" key="3">
    <source>
        <dbReference type="Proteomes" id="UP000295763"/>
    </source>
</evidence>
<feature type="transmembrane region" description="Helical" evidence="1">
    <location>
        <begin position="114"/>
        <end position="133"/>
    </location>
</feature>
<proteinExistence type="predicted"/>
<protein>
    <submittedName>
        <fullName evidence="2">Uncharacterized protein</fullName>
    </submittedName>
</protein>
<dbReference type="RefSeq" id="WP_131974543.1">
    <property type="nucleotide sequence ID" value="NZ_SLYB01000002.1"/>
</dbReference>
<dbReference type="AlphaFoldDB" id="A0A4R2TIW3"/>
<reference evidence="2 3" key="1">
    <citation type="submission" date="2019-03" db="EMBL/GenBank/DDBJ databases">
        <title>Genomic Encyclopedia of Type Strains, Phase IV (KMG-IV): sequencing the most valuable type-strain genomes for metagenomic binning, comparative biology and taxonomic classification.</title>
        <authorList>
            <person name="Goeker M."/>
        </authorList>
    </citation>
    <scope>NUCLEOTIDE SEQUENCE [LARGE SCALE GENOMIC DNA]</scope>
    <source>
        <strain evidence="2 3">DSM 28404</strain>
    </source>
</reference>
<keyword evidence="1" id="KW-0472">Membrane</keyword>
<dbReference type="OrthoDB" id="5671023at2"/>
<organism evidence="2 3">
    <name type="scientific">Cricetibacter osteomyelitidis</name>
    <dbReference type="NCBI Taxonomy" id="1521931"/>
    <lineage>
        <taxon>Bacteria</taxon>
        <taxon>Pseudomonadati</taxon>
        <taxon>Pseudomonadota</taxon>
        <taxon>Gammaproteobacteria</taxon>
        <taxon>Pasteurellales</taxon>
        <taxon>Pasteurellaceae</taxon>
        <taxon>Cricetibacter</taxon>
    </lineage>
</organism>
<keyword evidence="1" id="KW-1133">Transmembrane helix</keyword>
<dbReference type="Proteomes" id="UP000295763">
    <property type="component" value="Unassembled WGS sequence"/>
</dbReference>
<accession>A0A4R2TIW3</accession>
<feature type="transmembrane region" description="Helical" evidence="1">
    <location>
        <begin position="36"/>
        <end position="54"/>
    </location>
</feature>
<feature type="non-terminal residue" evidence="2">
    <location>
        <position position="199"/>
    </location>
</feature>
<name>A0A4R2TIW3_9PAST</name>
<dbReference type="EMBL" id="SLYB01000002">
    <property type="protein sequence ID" value="TCP97198.1"/>
    <property type="molecule type" value="Genomic_DNA"/>
</dbReference>
<sequence>MNKIIDYTPDIISRNIKKVRNGLIEIKRYSDSGIRYLVWSWFYIVLFYWGWNIFDSTQGLHYILKWSWNSVELEQKWINEFTDYKNPSLTIMGEPIQQYKEQISIYVKENIRDAWLLLSVPLWLFLLAGFPKWRPLRIDTERRLVYFWLWGQFYITRYPKNGCPLNVLHPRMHRPSLRWETHGALVLRIPHESKAGKWT</sequence>
<comment type="caution">
    <text evidence="2">The sequence shown here is derived from an EMBL/GenBank/DDBJ whole genome shotgun (WGS) entry which is preliminary data.</text>
</comment>
<keyword evidence="1" id="KW-0812">Transmembrane</keyword>
<evidence type="ECO:0000313" key="2">
    <source>
        <dbReference type="EMBL" id="TCP97198.1"/>
    </source>
</evidence>